<dbReference type="STRING" id="1027249.SAMN05216179_0883"/>
<evidence type="ECO:0000259" key="5">
    <source>
        <dbReference type="SMART" id="SM00062"/>
    </source>
</evidence>
<organism evidence="7 8">
    <name type="scientific">Gracilibacillus kekensis</name>
    <dbReference type="NCBI Taxonomy" id="1027249"/>
    <lineage>
        <taxon>Bacteria</taxon>
        <taxon>Bacillati</taxon>
        <taxon>Bacillota</taxon>
        <taxon>Bacilli</taxon>
        <taxon>Bacillales</taxon>
        <taxon>Bacillaceae</taxon>
        <taxon>Gracilibacillus</taxon>
    </lineage>
</organism>
<dbReference type="OrthoDB" id="9774451at2"/>
<keyword evidence="1 4" id="KW-0732">Signal</keyword>
<feature type="domain" description="Solute-binding protein family 3/N-terminal" evidence="5">
    <location>
        <begin position="40"/>
        <end position="262"/>
    </location>
</feature>
<dbReference type="PANTHER" id="PTHR35936:SF19">
    <property type="entry name" value="AMINO-ACID-BINDING PROTEIN YXEM-RELATED"/>
    <property type="match status" value="1"/>
</dbReference>
<evidence type="ECO:0000256" key="2">
    <source>
        <dbReference type="ARBA" id="ARBA00023139"/>
    </source>
</evidence>
<name>A0A1M7KYK4_9BACI</name>
<reference evidence="7 8" key="1">
    <citation type="submission" date="2016-11" db="EMBL/GenBank/DDBJ databases">
        <authorList>
            <person name="Jaros S."/>
            <person name="Januszkiewicz K."/>
            <person name="Wedrychowicz H."/>
        </authorList>
    </citation>
    <scope>NUCLEOTIDE SEQUENCE [LARGE SCALE GENOMIC DNA]</scope>
    <source>
        <strain evidence="7 8">CGMCC 1.10681</strain>
    </source>
</reference>
<evidence type="ECO:0000256" key="1">
    <source>
        <dbReference type="ARBA" id="ARBA00022729"/>
    </source>
</evidence>
<dbReference type="RefSeq" id="WP_073199982.1">
    <property type="nucleotide sequence ID" value="NZ_FRCZ01000001.1"/>
</dbReference>
<dbReference type="InterPro" id="IPR001638">
    <property type="entry name" value="Solute-binding_3/MltF_N"/>
</dbReference>
<feature type="signal peptide" evidence="4">
    <location>
        <begin position="1"/>
        <end position="25"/>
    </location>
</feature>
<feature type="chain" id="PRO_5038751216" evidence="4">
    <location>
        <begin position="26"/>
        <end position="270"/>
    </location>
</feature>
<dbReference type="GO" id="GO:0015276">
    <property type="term" value="F:ligand-gated monoatomic ion channel activity"/>
    <property type="evidence" value="ECO:0007669"/>
    <property type="project" value="InterPro"/>
</dbReference>
<gene>
    <name evidence="7" type="ORF">SAMN05216179_0883</name>
</gene>
<keyword evidence="2" id="KW-0564">Palmitate</keyword>
<evidence type="ECO:0000313" key="7">
    <source>
        <dbReference type="EMBL" id="SHM70665.1"/>
    </source>
</evidence>
<feature type="domain" description="Ionotropic glutamate receptor C-terminal" evidence="6">
    <location>
        <begin position="40"/>
        <end position="261"/>
    </location>
</feature>
<evidence type="ECO:0000313" key="8">
    <source>
        <dbReference type="Proteomes" id="UP000184184"/>
    </source>
</evidence>
<dbReference type="GO" id="GO:0016020">
    <property type="term" value="C:membrane"/>
    <property type="evidence" value="ECO:0007669"/>
    <property type="project" value="InterPro"/>
</dbReference>
<dbReference type="PROSITE" id="PS51257">
    <property type="entry name" value="PROKAR_LIPOPROTEIN"/>
    <property type="match status" value="1"/>
</dbReference>
<dbReference type="SMART" id="SM00079">
    <property type="entry name" value="PBPe"/>
    <property type="match status" value="1"/>
</dbReference>
<dbReference type="AlphaFoldDB" id="A0A1M7KYK4"/>
<accession>A0A1M7KYK4</accession>
<dbReference type="Proteomes" id="UP000184184">
    <property type="component" value="Unassembled WGS sequence"/>
</dbReference>
<dbReference type="CDD" id="cd13624">
    <property type="entry name" value="PBP2_Arg_Lys_His"/>
    <property type="match status" value="1"/>
</dbReference>
<evidence type="ECO:0000256" key="3">
    <source>
        <dbReference type="ARBA" id="ARBA00023288"/>
    </source>
</evidence>
<dbReference type="Gene3D" id="3.40.190.10">
    <property type="entry name" value="Periplasmic binding protein-like II"/>
    <property type="match status" value="2"/>
</dbReference>
<keyword evidence="3" id="KW-0449">Lipoprotein</keyword>
<evidence type="ECO:0000259" key="6">
    <source>
        <dbReference type="SMART" id="SM00079"/>
    </source>
</evidence>
<protein>
    <submittedName>
        <fullName evidence="7">Amino acid ABC transporter substrate-binding protein, PAAT family</fullName>
    </submittedName>
</protein>
<sequence length="270" mass="29496">MNKLMTKGLLIFLLAILAACGTSDDQEQTEGTNGSGDKPTLSVVTEAGFMPFTYLDKGELTGFDIDLLEAVMGEAGYDYQIENVGWDAMLLSVEKGEADLAIAGITVNEERKETYDFSSAYFESTHKVVFREGEGITSGEDIKDLKVGVQSGTTGAEAVEKILGKNHENISKYDSNTLALMSLQSGDVDAVVTDNVVADEYVENNPEANVEMITDPDTFESEFYGIMFPKDSEVKEDINSALQTVIENGTYSEIYQEWFGAEPDTDVLTK</sequence>
<dbReference type="PANTHER" id="PTHR35936">
    <property type="entry name" value="MEMBRANE-BOUND LYTIC MUREIN TRANSGLYCOSYLASE F"/>
    <property type="match status" value="1"/>
</dbReference>
<evidence type="ECO:0000256" key="4">
    <source>
        <dbReference type="SAM" id="SignalP"/>
    </source>
</evidence>
<dbReference type="Pfam" id="PF00497">
    <property type="entry name" value="SBP_bac_3"/>
    <property type="match status" value="1"/>
</dbReference>
<dbReference type="InterPro" id="IPR001320">
    <property type="entry name" value="Iontro_rcpt_C"/>
</dbReference>
<dbReference type="EMBL" id="FRCZ01000001">
    <property type="protein sequence ID" value="SHM70665.1"/>
    <property type="molecule type" value="Genomic_DNA"/>
</dbReference>
<dbReference type="SUPFAM" id="SSF53850">
    <property type="entry name" value="Periplasmic binding protein-like II"/>
    <property type="match status" value="1"/>
</dbReference>
<dbReference type="SMART" id="SM00062">
    <property type="entry name" value="PBPb"/>
    <property type="match status" value="1"/>
</dbReference>
<keyword evidence="8" id="KW-1185">Reference proteome</keyword>
<proteinExistence type="predicted"/>